<organism evidence="1 2">
    <name type="scientific">Rhipicephalus sanguineus</name>
    <name type="common">Brown dog tick</name>
    <name type="synonym">Ixodes sanguineus</name>
    <dbReference type="NCBI Taxonomy" id="34632"/>
    <lineage>
        <taxon>Eukaryota</taxon>
        <taxon>Metazoa</taxon>
        <taxon>Ecdysozoa</taxon>
        <taxon>Arthropoda</taxon>
        <taxon>Chelicerata</taxon>
        <taxon>Arachnida</taxon>
        <taxon>Acari</taxon>
        <taxon>Parasitiformes</taxon>
        <taxon>Ixodida</taxon>
        <taxon>Ixodoidea</taxon>
        <taxon>Ixodidae</taxon>
        <taxon>Rhipicephalinae</taxon>
        <taxon>Rhipicephalus</taxon>
        <taxon>Rhipicephalus</taxon>
    </lineage>
</organism>
<protein>
    <submittedName>
        <fullName evidence="1">Uncharacterized protein</fullName>
    </submittedName>
</protein>
<keyword evidence="2" id="KW-1185">Reference proteome</keyword>
<sequence length="140" mass="15500">MKFVTPLCKRNPRRHLFDSSSHCRNIEYQRTPTLCVNPSCRVLCLRPPVAEICGHEKAPCGAHLTGGRSVFIADNLDTFTECAHIEESVSAARAKVTSTCSLSIVKPSAFKFTTFKLNKASFNESPSRKTEASDLGRQCH</sequence>
<name>A0A9D4PE20_RHISA</name>
<evidence type="ECO:0000313" key="1">
    <source>
        <dbReference type="EMBL" id="KAH7936461.1"/>
    </source>
</evidence>
<evidence type="ECO:0000313" key="2">
    <source>
        <dbReference type="Proteomes" id="UP000821837"/>
    </source>
</evidence>
<proteinExistence type="predicted"/>
<reference evidence="1" key="1">
    <citation type="journal article" date="2020" name="Cell">
        <title>Large-Scale Comparative Analyses of Tick Genomes Elucidate Their Genetic Diversity and Vector Capacities.</title>
        <authorList>
            <consortium name="Tick Genome and Microbiome Consortium (TIGMIC)"/>
            <person name="Jia N."/>
            <person name="Wang J."/>
            <person name="Shi W."/>
            <person name="Du L."/>
            <person name="Sun Y."/>
            <person name="Zhan W."/>
            <person name="Jiang J.F."/>
            <person name="Wang Q."/>
            <person name="Zhang B."/>
            <person name="Ji P."/>
            <person name="Bell-Sakyi L."/>
            <person name="Cui X.M."/>
            <person name="Yuan T.T."/>
            <person name="Jiang B.G."/>
            <person name="Yang W.F."/>
            <person name="Lam T.T."/>
            <person name="Chang Q.C."/>
            <person name="Ding S.J."/>
            <person name="Wang X.J."/>
            <person name="Zhu J.G."/>
            <person name="Ruan X.D."/>
            <person name="Zhao L."/>
            <person name="Wei J.T."/>
            <person name="Ye R.Z."/>
            <person name="Que T.C."/>
            <person name="Du C.H."/>
            <person name="Zhou Y.H."/>
            <person name="Cheng J.X."/>
            <person name="Dai P.F."/>
            <person name="Guo W.B."/>
            <person name="Han X.H."/>
            <person name="Huang E.J."/>
            <person name="Li L.F."/>
            <person name="Wei W."/>
            <person name="Gao Y.C."/>
            <person name="Liu J.Z."/>
            <person name="Shao H.Z."/>
            <person name="Wang X."/>
            <person name="Wang C.C."/>
            <person name="Yang T.C."/>
            <person name="Huo Q.B."/>
            <person name="Li W."/>
            <person name="Chen H.Y."/>
            <person name="Chen S.E."/>
            <person name="Zhou L.G."/>
            <person name="Ni X.B."/>
            <person name="Tian J.H."/>
            <person name="Sheng Y."/>
            <person name="Liu T."/>
            <person name="Pan Y.S."/>
            <person name="Xia L.Y."/>
            <person name="Li J."/>
            <person name="Zhao F."/>
            <person name="Cao W.C."/>
        </authorList>
    </citation>
    <scope>NUCLEOTIDE SEQUENCE</scope>
    <source>
        <strain evidence="1">Rsan-2018</strain>
    </source>
</reference>
<comment type="caution">
    <text evidence="1">The sequence shown here is derived from an EMBL/GenBank/DDBJ whole genome shotgun (WGS) entry which is preliminary data.</text>
</comment>
<dbReference type="EMBL" id="JABSTV010001255">
    <property type="protein sequence ID" value="KAH7936461.1"/>
    <property type="molecule type" value="Genomic_DNA"/>
</dbReference>
<gene>
    <name evidence="1" type="ORF">HPB52_023671</name>
</gene>
<dbReference type="AlphaFoldDB" id="A0A9D4PE20"/>
<reference evidence="1" key="2">
    <citation type="submission" date="2021-09" db="EMBL/GenBank/DDBJ databases">
        <authorList>
            <person name="Jia N."/>
            <person name="Wang J."/>
            <person name="Shi W."/>
            <person name="Du L."/>
            <person name="Sun Y."/>
            <person name="Zhan W."/>
            <person name="Jiang J."/>
            <person name="Wang Q."/>
            <person name="Zhang B."/>
            <person name="Ji P."/>
            <person name="Sakyi L.B."/>
            <person name="Cui X."/>
            <person name="Yuan T."/>
            <person name="Jiang B."/>
            <person name="Yang W."/>
            <person name="Lam T.T.-Y."/>
            <person name="Chang Q."/>
            <person name="Ding S."/>
            <person name="Wang X."/>
            <person name="Zhu J."/>
            <person name="Ruan X."/>
            <person name="Zhao L."/>
            <person name="Wei J."/>
            <person name="Que T."/>
            <person name="Du C."/>
            <person name="Cheng J."/>
            <person name="Dai P."/>
            <person name="Han X."/>
            <person name="Huang E."/>
            <person name="Gao Y."/>
            <person name="Liu J."/>
            <person name="Shao H."/>
            <person name="Ye R."/>
            <person name="Li L."/>
            <person name="Wei W."/>
            <person name="Wang X."/>
            <person name="Wang C."/>
            <person name="Huo Q."/>
            <person name="Li W."/>
            <person name="Guo W."/>
            <person name="Chen H."/>
            <person name="Chen S."/>
            <person name="Zhou L."/>
            <person name="Zhou L."/>
            <person name="Ni X."/>
            <person name="Tian J."/>
            <person name="Zhou Y."/>
            <person name="Sheng Y."/>
            <person name="Liu T."/>
            <person name="Pan Y."/>
            <person name="Xia L."/>
            <person name="Li J."/>
            <person name="Zhao F."/>
            <person name="Cao W."/>
        </authorList>
    </citation>
    <scope>NUCLEOTIDE SEQUENCE</scope>
    <source>
        <strain evidence="1">Rsan-2018</strain>
        <tissue evidence="1">Larvae</tissue>
    </source>
</reference>
<dbReference type="Proteomes" id="UP000821837">
    <property type="component" value="Unassembled WGS sequence"/>
</dbReference>
<accession>A0A9D4PE20</accession>